<feature type="region of interest" description="Disordered" evidence="1">
    <location>
        <begin position="344"/>
        <end position="364"/>
    </location>
</feature>
<proteinExistence type="predicted"/>
<organism evidence="2 3">
    <name type="scientific">Apiospora marii</name>
    <dbReference type="NCBI Taxonomy" id="335849"/>
    <lineage>
        <taxon>Eukaryota</taxon>
        <taxon>Fungi</taxon>
        <taxon>Dikarya</taxon>
        <taxon>Ascomycota</taxon>
        <taxon>Pezizomycotina</taxon>
        <taxon>Sordariomycetes</taxon>
        <taxon>Xylariomycetidae</taxon>
        <taxon>Amphisphaeriales</taxon>
        <taxon>Apiosporaceae</taxon>
        <taxon>Apiospora</taxon>
    </lineage>
</organism>
<comment type="caution">
    <text evidence="2">The sequence shown here is derived from an EMBL/GenBank/DDBJ whole genome shotgun (WGS) entry which is preliminary data.</text>
</comment>
<dbReference type="EMBL" id="JAQQWI010000001">
    <property type="protein sequence ID" value="KAK8040240.1"/>
    <property type="molecule type" value="Genomic_DNA"/>
</dbReference>
<evidence type="ECO:0000256" key="1">
    <source>
        <dbReference type="SAM" id="MobiDB-lite"/>
    </source>
</evidence>
<reference evidence="2 3" key="1">
    <citation type="submission" date="2023-01" db="EMBL/GenBank/DDBJ databases">
        <title>Analysis of 21 Apiospora genomes using comparative genomics revels a genus with tremendous synthesis potential of carbohydrate active enzymes and secondary metabolites.</title>
        <authorList>
            <person name="Sorensen T."/>
        </authorList>
    </citation>
    <scope>NUCLEOTIDE SEQUENCE [LARGE SCALE GENOMIC DNA]</scope>
    <source>
        <strain evidence="2 3">CBS 20057</strain>
    </source>
</reference>
<keyword evidence="3" id="KW-1185">Reference proteome</keyword>
<gene>
    <name evidence="2" type="ORF">PG991_000028</name>
</gene>
<evidence type="ECO:0000313" key="3">
    <source>
        <dbReference type="Proteomes" id="UP001396898"/>
    </source>
</evidence>
<dbReference type="Proteomes" id="UP001396898">
    <property type="component" value="Unassembled WGS sequence"/>
</dbReference>
<accession>A0ABR1T0Y3</accession>
<protein>
    <submittedName>
        <fullName evidence="2">Uncharacterized protein</fullName>
    </submittedName>
</protein>
<name>A0ABR1T0Y3_9PEZI</name>
<sequence>MLDKLVDIRDVFPDDRESQIFFLQNQEVTAFDAAAARVAKEDKIGSTNGLDLLIRVVRHLLAQLTEEFHNPAPGEAPNPLLELVWADLERDGGRHTHKARVDVLKAFFPGQGLARQDLSFVALVNHELMLKTIWRRFPFLLFDPHTWSRKTGEQGESFKRDDAAMQTEEWLTGLARQSLVHFNNQKPLRAAIEAGFGIFADPQRGREYLFQFNEQAVIRASYTSDKRTQSSVDPSVMVDSRRLVDGDASGQMVIPEPGSHLVSYNEVAAVHVYQEPSEEFLELFLADGTPLSLAQACVERRHCKAYMFFYVQAPTDILAHPSVPSEQNYASTIEAMRVIAGEVEPPKRDSTNSPPPPPPPRAIEGQAAFGCWRRQPASYQIPGQCLSRRVRR</sequence>
<evidence type="ECO:0000313" key="2">
    <source>
        <dbReference type="EMBL" id="KAK8040240.1"/>
    </source>
</evidence>